<dbReference type="Gene3D" id="1.10.10.60">
    <property type="entry name" value="Homeodomain-like"/>
    <property type="match status" value="1"/>
</dbReference>
<reference evidence="1 2" key="1">
    <citation type="submission" date="2018-06" db="EMBL/GenBank/DDBJ databases">
        <authorList>
            <consortium name="Pathogen Informatics"/>
            <person name="Doyle S."/>
        </authorList>
    </citation>
    <scope>NUCLEOTIDE SEQUENCE [LARGE SCALE GENOMIC DNA]</scope>
    <source>
        <strain evidence="1 2">NCTC9637</strain>
    </source>
</reference>
<accession>A0A377VZM0</accession>
<dbReference type="InterPro" id="IPR009057">
    <property type="entry name" value="Homeodomain-like_sf"/>
</dbReference>
<proteinExistence type="predicted"/>
<organism evidence="1 2">
    <name type="scientific">Klebsiella pneumoniae</name>
    <dbReference type="NCBI Taxonomy" id="573"/>
    <lineage>
        <taxon>Bacteria</taxon>
        <taxon>Pseudomonadati</taxon>
        <taxon>Pseudomonadota</taxon>
        <taxon>Gammaproteobacteria</taxon>
        <taxon>Enterobacterales</taxon>
        <taxon>Enterobacteriaceae</taxon>
        <taxon>Klebsiella/Raoultella group</taxon>
        <taxon>Klebsiella</taxon>
        <taxon>Klebsiella pneumoniae complex</taxon>
    </lineage>
</organism>
<dbReference type="Proteomes" id="UP000255099">
    <property type="component" value="Unassembled WGS sequence"/>
</dbReference>
<evidence type="ECO:0000313" key="2">
    <source>
        <dbReference type="Proteomes" id="UP000255099"/>
    </source>
</evidence>
<evidence type="ECO:0000313" key="1">
    <source>
        <dbReference type="EMBL" id="STT47085.1"/>
    </source>
</evidence>
<dbReference type="SUPFAM" id="SSF46689">
    <property type="entry name" value="Homeodomain-like"/>
    <property type="match status" value="1"/>
</dbReference>
<keyword evidence="1" id="KW-0808">Transferase</keyword>
<dbReference type="GO" id="GO:0016301">
    <property type="term" value="F:kinase activity"/>
    <property type="evidence" value="ECO:0007669"/>
    <property type="project" value="UniProtKB-KW"/>
</dbReference>
<protein>
    <submittedName>
        <fullName evidence="1">Sensory histidine kinase YfhA</fullName>
    </submittedName>
</protein>
<keyword evidence="1" id="KW-0418">Kinase</keyword>
<dbReference type="AlphaFoldDB" id="A0A377VZM0"/>
<dbReference type="EMBL" id="UGLB01000003">
    <property type="protein sequence ID" value="STT47085.1"/>
    <property type="molecule type" value="Genomic_DNA"/>
</dbReference>
<sequence length="53" mass="6339">MEARNQFELNYLRKLLQITKGNVTHAARMAGRNRTEFYKLLSRHELDANDFKE</sequence>
<gene>
    <name evidence="1" type="primary">qseF_2</name>
    <name evidence="1" type="ORF">NCTC9637_01988</name>
</gene>
<name>A0A377VZM0_KLEPN</name>